<feature type="transmembrane region" description="Helical" evidence="6">
    <location>
        <begin position="192"/>
        <end position="215"/>
    </location>
</feature>
<protein>
    <recommendedName>
        <fullName evidence="7">Amino acid transporter transmembrane domain-containing protein</fullName>
    </recommendedName>
</protein>
<evidence type="ECO:0000256" key="6">
    <source>
        <dbReference type="SAM" id="Phobius"/>
    </source>
</evidence>
<evidence type="ECO:0000256" key="4">
    <source>
        <dbReference type="ARBA" id="ARBA00022989"/>
    </source>
</evidence>
<reference evidence="8" key="1">
    <citation type="submission" date="2022-07" db="EMBL/GenBank/DDBJ databases">
        <title>Phylogenomic reconstructions and comparative analyses of Kickxellomycotina fungi.</title>
        <authorList>
            <person name="Reynolds N.K."/>
            <person name="Stajich J.E."/>
            <person name="Barry K."/>
            <person name="Grigoriev I.V."/>
            <person name="Crous P."/>
            <person name="Smith M.E."/>
        </authorList>
    </citation>
    <scope>NUCLEOTIDE SEQUENCE</scope>
    <source>
        <strain evidence="8">CBS 109367</strain>
    </source>
</reference>
<keyword evidence="3 6" id="KW-0812">Transmembrane</keyword>
<evidence type="ECO:0000256" key="2">
    <source>
        <dbReference type="ARBA" id="ARBA00008066"/>
    </source>
</evidence>
<sequence>MYYDLAYLTSIITAKCMYLKPGGGRISGFHDIGHEAFGKVGYYTITAFNILNIMGTVGIYAILSSNNISNMLAQANLHVHPRLLMIASTAFMCAPTLVTKSLGETLFVSIIGTVTSIIVTIVVIAMACMYPIRNGVMHVGSTATSVGQALHFGAIPSGFAMSLSSASFSYIGTTIVPHIEGGMRRPESFAKVYGSAIAMIAALYVVMATTGYWAYGSHTLSPITLNFPKIWPTTMADICITIHVLFAGPLYLVQMALEVESGLEISKKGKRAERIWRLCIRIGTALVILALSEALPFFDDVISLIGALTNPVLIYLTPIACYIKLKGWRNCSRLTLAGLLLLLIFGLVVSGFGLVDTIEDIVKAFKGAR</sequence>
<dbReference type="InterPro" id="IPR013057">
    <property type="entry name" value="AA_transpt_TM"/>
</dbReference>
<comment type="similarity">
    <text evidence="2">Belongs to the amino acid/polyamine transporter 2 family.</text>
</comment>
<name>A0A9W8GHQ9_9FUNG</name>
<accession>A0A9W8GHQ9</accession>
<comment type="caution">
    <text evidence="8">The sequence shown here is derived from an EMBL/GenBank/DDBJ whole genome shotgun (WGS) entry which is preliminary data.</text>
</comment>
<keyword evidence="4 6" id="KW-1133">Transmembrane helix</keyword>
<dbReference type="OrthoDB" id="40134at2759"/>
<feature type="transmembrane region" description="Helical" evidence="6">
    <location>
        <begin position="106"/>
        <end position="132"/>
    </location>
</feature>
<feature type="transmembrane region" description="Helical" evidence="6">
    <location>
        <begin position="278"/>
        <end position="295"/>
    </location>
</feature>
<evidence type="ECO:0000256" key="5">
    <source>
        <dbReference type="ARBA" id="ARBA00023136"/>
    </source>
</evidence>
<evidence type="ECO:0000259" key="7">
    <source>
        <dbReference type="Pfam" id="PF01490"/>
    </source>
</evidence>
<feature type="transmembrane region" description="Helical" evidence="6">
    <location>
        <begin position="83"/>
        <end position="99"/>
    </location>
</feature>
<dbReference type="AlphaFoldDB" id="A0A9W8GHQ9"/>
<evidence type="ECO:0000313" key="8">
    <source>
        <dbReference type="EMBL" id="KAJ2684062.1"/>
    </source>
</evidence>
<dbReference type="GO" id="GO:0005774">
    <property type="term" value="C:vacuolar membrane"/>
    <property type="evidence" value="ECO:0007669"/>
    <property type="project" value="TreeGrafter"/>
</dbReference>
<gene>
    <name evidence="8" type="ORF">IWW39_005137</name>
</gene>
<keyword evidence="9" id="KW-1185">Reference proteome</keyword>
<dbReference type="Proteomes" id="UP001151516">
    <property type="component" value="Unassembled WGS sequence"/>
</dbReference>
<proteinExistence type="inferred from homology"/>
<dbReference type="PANTHER" id="PTHR22950:SF349">
    <property type="entry name" value="AMINO ACID TRANSPORTER TRANSMEMBRANE DOMAIN-CONTAINING PROTEIN"/>
    <property type="match status" value="1"/>
</dbReference>
<feature type="transmembrane region" description="Helical" evidence="6">
    <location>
        <begin position="40"/>
        <end position="63"/>
    </location>
</feature>
<dbReference type="EMBL" id="JANBTX010000238">
    <property type="protein sequence ID" value="KAJ2684062.1"/>
    <property type="molecule type" value="Genomic_DNA"/>
</dbReference>
<comment type="subcellular location">
    <subcellularLocation>
        <location evidence="1">Membrane</location>
        <topology evidence="1">Multi-pass membrane protein</topology>
    </subcellularLocation>
</comment>
<feature type="domain" description="Amino acid transporter transmembrane" evidence="7">
    <location>
        <begin position="6"/>
        <end position="358"/>
    </location>
</feature>
<evidence type="ECO:0000256" key="3">
    <source>
        <dbReference type="ARBA" id="ARBA00022692"/>
    </source>
</evidence>
<organism evidence="8 9">
    <name type="scientific">Coemansia spiralis</name>
    <dbReference type="NCBI Taxonomy" id="417178"/>
    <lineage>
        <taxon>Eukaryota</taxon>
        <taxon>Fungi</taxon>
        <taxon>Fungi incertae sedis</taxon>
        <taxon>Zoopagomycota</taxon>
        <taxon>Kickxellomycotina</taxon>
        <taxon>Kickxellomycetes</taxon>
        <taxon>Kickxellales</taxon>
        <taxon>Kickxellaceae</taxon>
        <taxon>Coemansia</taxon>
    </lineage>
</organism>
<dbReference type="PANTHER" id="PTHR22950">
    <property type="entry name" value="AMINO ACID TRANSPORTER"/>
    <property type="match status" value="1"/>
</dbReference>
<feature type="transmembrane region" description="Helical" evidence="6">
    <location>
        <begin position="334"/>
        <end position="355"/>
    </location>
</feature>
<dbReference type="GO" id="GO:0015179">
    <property type="term" value="F:L-amino acid transmembrane transporter activity"/>
    <property type="evidence" value="ECO:0007669"/>
    <property type="project" value="TreeGrafter"/>
</dbReference>
<keyword evidence="5 6" id="KW-0472">Membrane</keyword>
<feature type="transmembrane region" description="Helical" evidence="6">
    <location>
        <begin position="235"/>
        <end position="257"/>
    </location>
</feature>
<dbReference type="Pfam" id="PF01490">
    <property type="entry name" value="Aa_trans"/>
    <property type="match status" value="1"/>
</dbReference>
<evidence type="ECO:0000256" key="1">
    <source>
        <dbReference type="ARBA" id="ARBA00004141"/>
    </source>
</evidence>
<feature type="transmembrane region" description="Helical" evidence="6">
    <location>
        <begin position="301"/>
        <end position="322"/>
    </location>
</feature>
<evidence type="ECO:0000313" key="9">
    <source>
        <dbReference type="Proteomes" id="UP001151516"/>
    </source>
</evidence>